<reference evidence="2" key="1">
    <citation type="submission" date="2017-07" db="EMBL/GenBank/DDBJ databases">
        <authorList>
            <person name="Mikheyev A."/>
            <person name="Grau M."/>
        </authorList>
    </citation>
    <scope>NUCLEOTIDE SEQUENCE</scope>
    <source>
        <tissue evidence="2">Venom_gland</tissue>
    </source>
</reference>
<accession>A0A2D4K140</accession>
<evidence type="ECO:0000313" key="2">
    <source>
        <dbReference type="EMBL" id="LAB02420.1"/>
    </source>
</evidence>
<dbReference type="AlphaFoldDB" id="A0A2D4K140"/>
<reference evidence="2" key="2">
    <citation type="submission" date="2017-11" db="EMBL/GenBank/DDBJ databases">
        <title>Coralsnake Venomics: Analyses of Venom Gland Transcriptomes and Proteomes of Six Brazilian Taxa.</title>
        <authorList>
            <person name="Aird S.D."/>
            <person name="Jorge da Silva N."/>
            <person name="Qiu L."/>
            <person name="Villar-Briones A."/>
            <person name="Aparecida-Saddi V."/>
            <person name="Campos-Telles M.P."/>
            <person name="Grau M."/>
            <person name="Mikheyev A.S."/>
        </authorList>
    </citation>
    <scope>NUCLEOTIDE SEQUENCE</scope>
    <source>
        <tissue evidence="2">Venom_gland</tissue>
    </source>
</reference>
<keyword evidence="1" id="KW-1133">Transmembrane helix</keyword>
<evidence type="ECO:0000256" key="1">
    <source>
        <dbReference type="SAM" id="Phobius"/>
    </source>
</evidence>
<organism evidence="2">
    <name type="scientific">Micrurus paraensis</name>
    <dbReference type="NCBI Taxonomy" id="1970185"/>
    <lineage>
        <taxon>Eukaryota</taxon>
        <taxon>Metazoa</taxon>
        <taxon>Chordata</taxon>
        <taxon>Craniata</taxon>
        <taxon>Vertebrata</taxon>
        <taxon>Euteleostomi</taxon>
        <taxon>Lepidosauria</taxon>
        <taxon>Squamata</taxon>
        <taxon>Bifurcata</taxon>
        <taxon>Unidentata</taxon>
        <taxon>Episquamata</taxon>
        <taxon>Toxicofera</taxon>
        <taxon>Serpentes</taxon>
        <taxon>Colubroidea</taxon>
        <taxon>Elapidae</taxon>
        <taxon>Elapinae</taxon>
        <taxon>Micrurus</taxon>
    </lineage>
</organism>
<name>A0A2D4K140_9SAUR</name>
<feature type="transmembrane region" description="Helical" evidence="1">
    <location>
        <begin position="99"/>
        <end position="122"/>
    </location>
</feature>
<sequence length="123" mass="14076">MLLHSPLEAAFVFGSSLIGALSLLHPPPLKLSEEFQCNHILRIRGFTFPTLPYRNSKQGTNSQKEKKIHKIPCLIHPFEVQTLFHSHAFLIICNNIPSYIHLLITVLLVTFLLTLSEVWTYLQ</sequence>
<protein>
    <submittedName>
        <fullName evidence="2">Uncharacterized protein</fullName>
    </submittedName>
</protein>
<keyword evidence="1" id="KW-0472">Membrane</keyword>
<keyword evidence="1" id="KW-0812">Transmembrane</keyword>
<dbReference type="EMBL" id="IACL01025755">
    <property type="protein sequence ID" value="LAB02420.1"/>
    <property type="molecule type" value="Transcribed_RNA"/>
</dbReference>
<proteinExistence type="predicted"/>